<evidence type="ECO:0000313" key="4">
    <source>
        <dbReference type="Proteomes" id="UP000007148"/>
    </source>
</evidence>
<dbReference type="STRING" id="1109443.G4U334"/>
<proteinExistence type="inferred from homology"/>
<dbReference type="AlphaFoldDB" id="G4U334"/>
<dbReference type="FunFam" id="2.60.300.12:FF:000010">
    <property type="entry name" value="Unplaced genomic scaffold supercont1.5, whole genome shotgun sequence"/>
    <property type="match status" value="1"/>
</dbReference>
<dbReference type="PANTHER" id="PTHR43011">
    <property type="entry name" value="IRON-SULFUR CLUSTER ASSEMBLY 2 HOMOLOG, MITOCHONDRIAL"/>
    <property type="match status" value="1"/>
</dbReference>
<dbReference type="EMBL" id="CAFZ01001878">
    <property type="protein sequence ID" value="CCA77931.1"/>
    <property type="molecule type" value="Genomic_DNA"/>
</dbReference>
<dbReference type="SUPFAM" id="SSF89360">
    <property type="entry name" value="HesB-like domain"/>
    <property type="match status" value="1"/>
</dbReference>
<dbReference type="NCBIfam" id="TIGR00049">
    <property type="entry name" value="iron-sulfur cluster assembly accessory protein"/>
    <property type="match status" value="1"/>
</dbReference>
<reference evidence="3 4" key="1">
    <citation type="journal article" date="2011" name="PLoS Pathog.">
        <title>Endophytic Life Strategies Decoded by Genome and Transcriptome Analyses of the Mutualistic Root Symbiont Piriformospora indica.</title>
        <authorList>
            <person name="Zuccaro A."/>
            <person name="Lahrmann U."/>
            <person name="Guldener U."/>
            <person name="Langen G."/>
            <person name="Pfiffi S."/>
            <person name="Biedenkopf D."/>
            <person name="Wong P."/>
            <person name="Samans B."/>
            <person name="Grimm C."/>
            <person name="Basiewicz M."/>
            <person name="Murat C."/>
            <person name="Martin F."/>
            <person name="Kogel K.H."/>
        </authorList>
    </citation>
    <scope>NUCLEOTIDE SEQUENCE [LARGE SCALE GENOMIC DNA]</scope>
    <source>
        <strain evidence="3 4">DSM 11827</strain>
    </source>
</reference>
<accession>G4U334</accession>
<name>G4U334_SERID</name>
<dbReference type="GO" id="GO:0051537">
    <property type="term" value="F:2 iron, 2 sulfur cluster binding"/>
    <property type="evidence" value="ECO:0007669"/>
    <property type="project" value="TreeGrafter"/>
</dbReference>
<dbReference type="HOGENOM" id="CLU_069054_1_1_1"/>
<comment type="similarity">
    <text evidence="1">Belongs to the HesB/IscA family.</text>
</comment>
<gene>
    <name evidence="3" type="ORF">PIIN_00645</name>
</gene>
<dbReference type="GO" id="GO:0051539">
    <property type="term" value="F:4 iron, 4 sulfur cluster binding"/>
    <property type="evidence" value="ECO:0007669"/>
    <property type="project" value="TreeGrafter"/>
</dbReference>
<protein>
    <submittedName>
        <fullName evidence="3">Related to iron transport protein</fullName>
    </submittedName>
</protein>
<comment type="caution">
    <text evidence="3">The sequence shown here is derived from an EMBL/GenBank/DDBJ whole genome shotgun (WGS) entry which is preliminary data.</text>
</comment>
<dbReference type="FunCoup" id="G4U334">
    <property type="interactions" value="251"/>
</dbReference>
<sequence length="196" mass="21357">MALPRLGAHLRLVSQTSQATRLLPTLRMSARGLRMPPRRFAVSLAAEPLSSETHAVRVRAPTVKDLQDLDLDPEALPQTDEAALDITPRAAEQLRSISMRENDKDIALRVSVESGGCHGYQYKMELTSKQEPDDYVFRHPSLMPSNVVIDAVSMGLLKGATLDFATELIGSSFRVVDNPQAKGSGCGCGVSWEAKD</sequence>
<evidence type="ECO:0000256" key="1">
    <source>
        <dbReference type="ARBA" id="ARBA00006718"/>
    </source>
</evidence>
<dbReference type="InterPro" id="IPR016092">
    <property type="entry name" value="ATAP"/>
</dbReference>
<dbReference type="Gene3D" id="2.60.300.12">
    <property type="entry name" value="HesB-like domain"/>
    <property type="match status" value="1"/>
</dbReference>
<dbReference type="OMA" id="FRIMENP"/>
<dbReference type="PANTHER" id="PTHR43011:SF1">
    <property type="entry name" value="IRON-SULFUR CLUSTER ASSEMBLY 2 HOMOLOG, MITOCHONDRIAL"/>
    <property type="match status" value="1"/>
</dbReference>
<dbReference type="InterPro" id="IPR000361">
    <property type="entry name" value="ATAP_core_dom"/>
</dbReference>
<dbReference type="GO" id="GO:0005739">
    <property type="term" value="C:mitochondrion"/>
    <property type="evidence" value="ECO:0007669"/>
    <property type="project" value="TreeGrafter"/>
</dbReference>
<dbReference type="eggNOG" id="KOG1119">
    <property type="taxonomic scope" value="Eukaryota"/>
</dbReference>
<dbReference type="Proteomes" id="UP000007148">
    <property type="component" value="Unassembled WGS sequence"/>
</dbReference>
<dbReference type="GO" id="GO:0005506">
    <property type="term" value="F:iron ion binding"/>
    <property type="evidence" value="ECO:0007669"/>
    <property type="project" value="TreeGrafter"/>
</dbReference>
<evidence type="ECO:0000313" key="3">
    <source>
        <dbReference type="EMBL" id="CCA77931.1"/>
    </source>
</evidence>
<dbReference type="Pfam" id="PF01521">
    <property type="entry name" value="Fe-S_biosyn"/>
    <property type="match status" value="1"/>
</dbReference>
<feature type="domain" description="Core" evidence="2">
    <location>
        <begin position="84"/>
        <end position="189"/>
    </location>
</feature>
<dbReference type="OrthoDB" id="1938621at2759"/>
<organism evidence="3 4">
    <name type="scientific">Serendipita indica (strain DSM 11827)</name>
    <name type="common">Root endophyte fungus</name>
    <name type="synonym">Piriformospora indica</name>
    <dbReference type="NCBI Taxonomy" id="1109443"/>
    <lineage>
        <taxon>Eukaryota</taxon>
        <taxon>Fungi</taxon>
        <taxon>Dikarya</taxon>
        <taxon>Basidiomycota</taxon>
        <taxon>Agaricomycotina</taxon>
        <taxon>Agaricomycetes</taxon>
        <taxon>Sebacinales</taxon>
        <taxon>Serendipitaceae</taxon>
        <taxon>Serendipita</taxon>
    </lineage>
</organism>
<dbReference type="GO" id="GO:0016226">
    <property type="term" value="P:iron-sulfur cluster assembly"/>
    <property type="evidence" value="ECO:0007669"/>
    <property type="project" value="InterPro"/>
</dbReference>
<dbReference type="InParanoid" id="G4U334"/>
<dbReference type="InterPro" id="IPR035903">
    <property type="entry name" value="HesB-like_dom_sf"/>
</dbReference>
<keyword evidence="4" id="KW-1185">Reference proteome</keyword>
<evidence type="ECO:0000259" key="2">
    <source>
        <dbReference type="Pfam" id="PF01521"/>
    </source>
</evidence>